<dbReference type="InterPro" id="IPR036779">
    <property type="entry name" value="LysM_dom_sf"/>
</dbReference>
<organism evidence="7 8">
    <name type="scientific">Penicillium canescens</name>
    <dbReference type="NCBI Taxonomy" id="5083"/>
    <lineage>
        <taxon>Eukaryota</taxon>
        <taxon>Fungi</taxon>
        <taxon>Dikarya</taxon>
        <taxon>Ascomycota</taxon>
        <taxon>Pezizomycotina</taxon>
        <taxon>Eurotiomycetes</taxon>
        <taxon>Eurotiomycetidae</taxon>
        <taxon>Eurotiales</taxon>
        <taxon>Aspergillaceae</taxon>
        <taxon>Penicillium</taxon>
    </lineage>
</organism>
<keyword evidence="1" id="KW-0147">Chitin-binding</keyword>
<dbReference type="Gene3D" id="3.10.350.10">
    <property type="entry name" value="LysM domain"/>
    <property type="match status" value="5"/>
</dbReference>
<gene>
    <name evidence="7" type="ORF">N7460_001882</name>
</gene>
<accession>A0AAD6IIU3</accession>
<evidence type="ECO:0000256" key="5">
    <source>
        <dbReference type="SAM" id="SignalP"/>
    </source>
</evidence>
<dbReference type="PANTHER" id="PTHR34997:SF2">
    <property type="entry name" value="LYSM DOMAIN-CONTAINING PROTEIN-RELATED"/>
    <property type="match status" value="1"/>
</dbReference>
<evidence type="ECO:0000259" key="6">
    <source>
        <dbReference type="PROSITE" id="PS51782"/>
    </source>
</evidence>
<evidence type="ECO:0000313" key="7">
    <source>
        <dbReference type="EMBL" id="KAJ6051348.1"/>
    </source>
</evidence>
<evidence type="ECO:0000256" key="4">
    <source>
        <dbReference type="SAM" id="MobiDB-lite"/>
    </source>
</evidence>
<dbReference type="EMBL" id="JAQJZL010000002">
    <property type="protein sequence ID" value="KAJ6051348.1"/>
    <property type="molecule type" value="Genomic_DNA"/>
</dbReference>
<dbReference type="SMART" id="SM00257">
    <property type="entry name" value="LysM"/>
    <property type="match status" value="4"/>
</dbReference>
<proteinExistence type="predicted"/>
<feature type="domain" description="LysM" evidence="6">
    <location>
        <begin position="48"/>
        <end position="95"/>
    </location>
</feature>
<evidence type="ECO:0000313" key="8">
    <source>
        <dbReference type="Proteomes" id="UP001219568"/>
    </source>
</evidence>
<evidence type="ECO:0000256" key="2">
    <source>
        <dbReference type="ARBA" id="ARBA00022729"/>
    </source>
</evidence>
<comment type="caution">
    <text evidence="7">The sequence shown here is derived from an EMBL/GenBank/DDBJ whole genome shotgun (WGS) entry which is preliminary data.</text>
</comment>
<feature type="compositionally biased region" description="Low complexity" evidence="4">
    <location>
        <begin position="258"/>
        <end position="281"/>
    </location>
</feature>
<feature type="signal peptide" evidence="5">
    <location>
        <begin position="1"/>
        <end position="22"/>
    </location>
</feature>
<dbReference type="AlphaFoldDB" id="A0AAD6IIU3"/>
<reference evidence="7" key="1">
    <citation type="journal article" date="2023" name="IMA Fungus">
        <title>Comparative genomic study of the Penicillium genus elucidates a diverse pangenome and 15 lateral gene transfer events.</title>
        <authorList>
            <person name="Petersen C."/>
            <person name="Sorensen T."/>
            <person name="Nielsen M.R."/>
            <person name="Sondergaard T.E."/>
            <person name="Sorensen J.L."/>
            <person name="Fitzpatrick D.A."/>
            <person name="Frisvad J.C."/>
            <person name="Nielsen K.L."/>
        </authorList>
    </citation>
    <scope>NUCLEOTIDE SEQUENCE</scope>
    <source>
        <strain evidence="7">IBT 15450</strain>
    </source>
</reference>
<feature type="chain" id="PRO_5041946792" description="LysM domain-containing protein" evidence="5">
    <location>
        <begin position="23"/>
        <end position="402"/>
    </location>
</feature>
<feature type="domain" description="LysM" evidence="6">
    <location>
        <begin position="207"/>
        <end position="253"/>
    </location>
</feature>
<keyword evidence="2 5" id="KW-0732">Signal</keyword>
<dbReference type="InterPro" id="IPR052210">
    <property type="entry name" value="LysM1-like"/>
</dbReference>
<dbReference type="SUPFAM" id="SSF54106">
    <property type="entry name" value="LysM domain"/>
    <property type="match status" value="4"/>
</dbReference>
<feature type="domain" description="LysM" evidence="6">
    <location>
        <begin position="354"/>
        <end position="400"/>
    </location>
</feature>
<dbReference type="GO" id="GO:0008061">
    <property type="term" value="F:chitin binding"/>
    <property type="evidence" value="ECO:0007669"/>
    <property type="project" value="UniProtKB-KW"/>
</dbReference>
<evidence type="ECO:0000256" key="1">
    <source>
        <dbReference type="ARBA" id="ARBA00022669"/>
    </source>
</evidence>
<name>A0AAD6IIU3_PENCN</name>
<keyword evidence="3" id="KW-0843">Virulence</keyword>
<dbReference type="PANTHER" id="PTHR34997">
    <property type="entry name" value="AM15"/>
    <property type="match status" value="1"/>
</dbReference>
<feature type="region of interest" description="Disordered" evidence="4">
    <location>
        <begin position="258"/>
        <end position="284"/>
    </location>
</feature>
<dbReference type="Proteomes" id="UP001219568">
    <property type="component" value="Unassembled WGS sequence"/>
</dbReference>
<evidence type="ECO:0000256" key="3">
    <source>
        <dbReference type="ARBA" id="ARBA00023026"/>
    </source>
</evidence>
<feature type="domain" description="LysM" evidence="6">
    <location>
        <begin position="291"/>
        <end position="337"/>
    </location>
</feature>
<feature type="domain" description="LysM" evidence="6">
    <location>
        <begin position="134"/>
        <end position="180"/>
    </location>
</feature>
<dbReference type="InterPro" id="IPR018392">
    <property type="entry name" value="LysM"/>
</dbReference>
<dbReference type="CDD" id="cd00118">
    <property type="entry name" value="LysM"/>
    <property type="match status" value="4"/>
</dbReference>
<keyword evidence="8" id="KW-1185">Reference proteome</keyword>
<protein>
    <recommendedName>
        <fullName evidence="6">LysM domain-containing protein</fullName>
    </recommendedName>
</protein>
<sequence length="402" mass="42692">MKSHLLKHTLLLLAAATAVSSSGQGGWKNGSEATGEVDPNVTTGCGYWANNVQNEDTCEMIEDSFGITHAQFEYWNPGLKTSSECKMVPGFSYCVSGPAGSASSAAPSVTPAKTITYNGTDAPVQTAVTNGCTQYHQVENGDTCHSIQDRYMSFTLAQFYSWNPAITECEGLIKGDYVCVGAVSPSIQPSSSSAFPTQTGVTQMCNKWHYVSDNDTCASIFSEFGLTAAQFYSWNPATGSNCNSLWLKTEVCVGISESTPSTTTSTPTETGTGTGSVPSPVQSGIASDCRKYYKVQSGDTCDKVETDSNISAANFLMWNPAVGSDCKDLELDVYVCVAAVPSPVQSGISSDCSKYYKVQSGDTCDKVETDNNISAANFLTWNPAVGSDCKDLELNVYVCVAV</sequence>
<dbReference type="Pfam" id="PF01476">
    <property type="entry name" value="LysM"/>
    <property type="match status" value="4"/>
</dbReference>
<reference evidence="7" key="2">
    <citation type="submission" date="2023-01" db="EMBL/GenBank/DDBJ databases">
        <authorList>
            <person name="Petersen C."/>
        </authorList>
    </citation>
    <scope>NUCLEOTIDE SEQUENCE</scope>
    <source>
        <strain evidence="7">IBT 15450</strain>
    </source>
</reference>
<dbReference type="PROSITE" id="PS51782">
    <property type="entry name" value="LYSM"/>
    <property type="match status" value="5"/>
</dbReference>